<gene>
    <name evidence="1" type="ORF">FZ041_07810</name>
</gene>
<reference evidence="1 2" key="1">
    <citation type="submission" date="2019-08" db="EMBL/GenBank/DDBJ databases">
        <title>Selenomonas sp. mPRGC5 and Selenomonas sp. mPRGC8 isolated from ruminal fluid of dairy goat (Capra hircus).</title>
        <authorList>
            <person name="Poothong S."/>
            <person name="Nuengjamnong C."/>
            <person name="Tanasupawat S."/>
        </authorList>
    </citation>
    <scope>NUCLEOTIDE SEQUENCE [LARGE SCALE GENOMIC DNA]</scope>
    <source>
        <strain evidence="2">mPRGC8</strain>
    </source>
</reference>
<proteinExistence type="predicted"/>
<sequence length="184" mass="21564">MSDTKAKLDEIRRMMNSSEVIEGFGLSNEENIHIYGYHPEDEQIVRHFVKKLRDSKLNCNLKVFDLYEIFLSLCEKKKIMKVIPKLEEKKGSKGLFREIQKFATVDAFISEMKYEPHGEKDVILITGIGSAFPFMRIHKLLNAIQPYFSNMPIFVLYPGEYDGHELRLFNCLKANPYYRAFNIK</sequence>
<name>A0A5D6WM31_9FIRM</name>
<keyword evidence="2" id="KW-1185">Reference proteome</keyword>
<accession>A0A5D6WM31</accession>
<dbReference type="Pfam" id="PF08747">
    <property type="entry name" value="BrxB"/>
    <property type="match status" value="1"/>
</dbReference>
<dbReference type="RefSeq" id="WP_149189169.1">
    <property type="nucleotide sequence ID" value="NZ_VTOZ01000014.1"/>
</dbReference>
<comment type="caution">
    <text evidence="1">The sequence shown here is derived from an EMBL/GenBank/DDBJ whole genome shotgun (WGS) entry which is preliminary data.</text>
</comment>
<dbReference type="EMBL" id="VTOZ01000014">
    <property type="protein sequence ID" value="TYZ28542.1"/>
    <property type="molecule type" value="Genomic_DNA"/>
</dbReference>
<protein>
    <submittedName>
        <fullName evidence="1">DUF1788 domain-containing protein</fullName>
    </submittedName>
</protein>
<organism evidence="1 2">
    <name type="scientific">Selenomonas caprae</name>
    <dbReference type="NCBI Taxonomy" id="2606905"/>
    <lineage>
        <taxon>Bacteria</taxon>
        <taxon>Bacillati</taxon>
        <taxon>Bacillota</taxon>
        <taxon>Negativicutes</taxon>
        <taxon>Selenomonadales</taxon>
        <taxon>Selenomonadaceae</taxon>
        <taxon>Selenomonas</taxon>
    </lineage>
</organism>
<dbReference type="AlphaFoldDB" id="A0A5D6WM31"/>
<dbReference type="InterPro" id="IPR014858">
    <property type="entry name" value="BrxB"/>
</dbReference>
<evidence type="ECO:0000313" key="1">
    <source>
        <dbReference type="EMBL" id="TYZ28542.1"/>
    </source>
</evidence>
<evidence type="ECO:0000313" key="2">
    <source>
        <dbReference type="Proteomes" id="UP000322783"/>
    </source>
</evidence>
<dbReference type="Proteomes" id="UP000322783">
    <property type="component" value="Unassembled WGS sequence"/>
</dbReference>